<dbReference type="RefSeq" id="WP_089055684.1">
    <property type="nucleotide sequence ID" value="NZ_MUHA01000028.1"/>
</dbReference>
<accession>A0A226HPE1</accession>
<evidence type="ECO:0000313" key="2">
    <source>
        <dbReference type="Proteomes" id="UP000198336"/>
    </source>
</evidence>
<name>A0A226HPE1_9FLAO</name>
<organism evidence="1 2">
    <name type="scientific">Flavobacterium oncorhynchi</name>
    <dbReference type="NCBI Taxonomy" id="728056"/>
    <lineage>
        <taxon>Bacteria</taxon>
        <taxon>Pseudomonadati</taxon>
        <taxon>Bacteroidota</taxon>
        <taxon>Flavobacteriia</taxon>
        <taxon>Flavobacteriales</taxon>
        <taxon>Flavobacteriaceae</taxon>
        <taxon>Flavobacterium</taxon>
    </lineage>
</organism>
<keyword evidence="2" id="KW-1185">Reference proteome</keyword>
<dbReference type="AlphaFoldDB" id="A0A226HPE1"/>
<comment type="caution">
    <text evidence="1">The sequence shown here is derived from an EMBL/GenBank/DDBJ whole genome shotgun (WGS) entry which is preliminary data.</text>
</comment>
<dbReference type="Proteomes" id="UP000198336">
    <property type="component" value="Unassembled WGS sequence"/>
</dbReference>
<proteinExistence type="predicted"/>
<reference evidence="1 2" key="1">
    <citation type="submission" date="2016-11" db="EMBL/GenBank/DDBJ databases">
        <title>Whole genomes of Flavobacteriaceae.</title>
        <authorList>
            <person name="Stine C."/>
            <person name="Li C."/>
            <person name="Tadesse D."/>
        </authorList>
    </citation>
    <scope>NUCLEOTIDE SEQUENCE [LARGE SCALE GENOMIC DNA]</scope>
    <source>
        <strain evidence="1 2">CCUG 59446</strain>
    </source>
</reference>
<protein>
    <submittedName>
        <fullName evidence="1">Uncharacterized protein</fullName>
    </submittedName>
</protein>
<gene>
    <name evidence="1" type="ORF">B0A75_18130</name>
</gene>
<evidence type="ECO:0000313" key="1">
    <source>
        <dbReference type="EMBL" id="OXA95984.1"/>
    </source>
</evidence>
<sequence length="72" mass="8060">MSQRKGRISTDRFGNPYQLIGCKDKKGNGFSHGYVELGGKLYKIEPSVAQKDGVEFWVKITAVKKQAQHSSM</sequence>
<dbReference type="EMBL" id="MUHA01000028">
    <property type="protein sequence ID" value="OXA95984.1"/>
    <property type="molecule type" value="Genomic_DNA"/>
</dbReference>